<name>A0A9N7UI57_PLEPL</name>
<gene>
    <name evidence="2" type="ORF">PLEPLA_LOCUS20630</name>
</gene>
<proteinExistence type="predicted"/>
<feature type="compositionally biased region" description="Basic and acidic residues" evidence="1">
    <location>
        <begin position="18"/>
        <end position="46"/>
    </location>
</feature>
<dbReference type="Proteomes" id="UP001153269">
    <property type="component" value="Unassembled WGS sequence"/>
</dbReference>
<protein>
    <submittedName>
        <fullName evidence="2">Uncharacterized protein</fullName>
    </submittedName>
</protein>
<keyword evidence="3" id="KW-1185">Reference proteome</keyword>
<reference evidence="2" key="1">
    <citation type="submission" date="2020-03" db="EMBL/GenBank/DDBJ databases">
        <authorList>
            <person name="Weist P."/>
        </authorList>
    </citation>
    <scope>NUCLEOTIDE SEQUENCE</scope>
</reference>
<sequence>MSPEVSPEHTVCQDEEEHPGSDRRSALRGRSEEEEEEGRRNYKTGEEVESAQAPRQPWQASNSPMLAALPTCPSTEMPAGPPPPQLHHNHHHHWGCWLSEDGV</sequence>
<accession>A0A9N7UI57</accession>
<evidence type="ECO:0000256" key="1">
    <source>
        <dbReference type="SAM" id="MobiDB-lite"/>
    </source>
</evidence>
<organism evidence="2 3">
    <name type="scientific">Pleuronectes platessa</name>
    <name type="common">European plaice</name>
    <dbReference type="NCBI Taxonomy" id="8262"/>
    <lineage>
        <taxon>Eukaryota</taxon>
        <taxon>Metazoa</taxon>
        <taxon>Chordata</taxon>
        <taxon>Craniata</taxon>
        <taxon>Vertebrata</taxon>
        <taxon>Euteleostomi</taxon>
        <taxon>Actinopterygii</taxon>
        <taxon>Neopterygii</taxon>
        <taxon>Teleostei</taxon>
        <taxon>Neoteleostei</taxon>
        <taxon>Acanthomorphata</taxon>
        <taxon>Carangaria</taxon>
        <taxon>Pleuronectiformes</taxon>
        <taxon>Pleuronectoidei</taxon>
        <taxon>Pleuronectidae</taxon>
        <taxon>Pleuronectes</taxon>
    </lineage>
</organism>
<evidence type="ECO:0000313" key="2">
    <source>
        <dbReference type="EMBL" id="CAB1432548.1"/>
    </source>
</evidence>
<comment type="caution">
    <text evidence="2">The sequence shown here is derived from an EMBL/GenBank/DDBJ whole genome shotgun (WGS) entry which is preliminary data.</text>
</comment>
<dbReference type="EMBL" id="CADEAL010001447">
    <property type="protein sequence ID" value="CAB1432548.1"/>
    <property type="molecule type" value="Genomic_DNA"/>
</dbReference>
<dbReference type="AlphaFoldDB" id="A0A9N7UI57"/>
<evidence type="ECO:0000313" key="3">
    <source>
        <dbReference type="Proteomes" id="UP001153269"/>
    </source>
</evidence>
<feature type="region of interest" description="Disordered" evidence="1">
    <location>
        <begin position="1"/>
        <end position="103"/>
    </location>
</feature>